<name>A0A0C3LHB9_9AGAM</name>
<reference evidence="1 2" key="1">
    <citation type="submission" date="2014-04" db="EMBL/GenBank/DDBJ databases">
        <authorList>
            <consortium name="DOE Joint Genome Institute"/>
            <person name="Kuo A."/>
            <person name="Girlanda M."/>
            <person name="Perotto S."/>
            <person name="Kohler A."/>
            <person name="Nagy L.G."/>
            <person name="Floudas D."/>
            <person name="Copeland A."/>
            <person name="Barry K.W."/>
            <person name="Cichocki N."/>
            <person name="Veneault-Fourrey C."/>
            <person name="LaButti K."/>
            <person name="Lindquist E.A."/>
            <person name="Lipzen A."/>
            <person name="Lundell T."/>
            <person name="Morin E."/>
            <person name="Murat C."/>
            <person name="Sun H."/>
            <person name="Tunlid A."/>
            <person name="Henrissat B."/>
            <person name="Grigoriev I.V."/>
            <person name="Hibbett D.S."/>
            <person name="Martin F."/>
            <person name="Nordberg H.P."/>
            <person name="Cantor M.N."/>
            <person name="Hua S.X."/>
        </authorList>
    </citation>
    <scope>NUCLEOTIDE SEQUENCE [LARGE SCALE GENOMIC DNA]</scope>
    <source>
        <strain evidence="1 2">MUT 4182</strain>
    </source>
</reference>
<reference evidence="2" key="2">
    <citation type="submission" date="2015-01" db="EMBL/GenBank/DDBJ databases">
        <title>Evolutionary Origins and Diversification of the Mycorrhizal Mutualists.</title>
        <authorList>
            <consortium name="DOE Joint Genome Institute"/>
            <consortium name="Mycorrhizal Genomics Consortium"/>
            <person name="Kohler A."/>
            <person name="Kuo A."/>
            <person name="Nagy L.G."/>
            <person name="Floudas D."/>
            <person name="Copeland A."/>
            <person name="Barry K.W."/>
            <person name="Cichocki N."/>
            <person name="Veneault-Fourrey C."/>
            <person name="LaButti K."/>
            <person name="Lindquist E.A."/>
            <person name="Lipzen A."/>
            <person name="Lundell T."/>
            <person name="Morin E."/>
            <person name="Murat C."/>
            <person name="Riley R."/>
            <person name="Ohm R."/>
            <person name="Sun H."/>
            <person name="Tunlid A."/>
            <person name="Henrissat B."/>
            <person name="Grigoriev I.V."/>
            <person name="Hibbett D.S."/>
            <person name="Martin F."/>
        </authorList>
    </citation>
    <scope>NUCLEOTIDE SEQUENCE [LARGE SCALE GENOMIC DNA]</scope>
    <source>
        <strain evidence="2">MUT 4182</strain>
    </source>
</reference>
<protein>
    <submittedName>
        <fullName evidence="1">Uncharacterized protein</fullName>
    </submittedName>
</protein>
<dbReference type="AlphaFoldDB" id="A0A0C3LHB9"/>
<proteinExistence type="predicted"/>
<dbReference type="EMBL" id="KN822949">
    <property type="protein sequence ID" value="KIO33343.1"/>
    <property type="molecule type" value="Genomic_DNA"/>
</dbReference>
<sequence>MILQSQALLKRQRPFARYCNASTNFYPLSSPRTTQRWSGPPYRTRTCETRVCSFWRTVHWVAWLASRLPFFPLASPQLGQHSSDVMASTARNTEIRKSHGVQLCQTTKSLTCEKSSFGLQRKWNHPTPWLSKRANDYDKCSSS</sequence>
<keyword evidence="2" id="KW-1185">Reference proteome</keyword>
<organism evidence="1 2">
    <name type="scientific">Tulasnella calospora MUT 4182</name>
    <dbReference type="NCBI Taxonomy" id="1051891"/>
    <lineage>
        <taxon>Eukaryota</taxon>
        <taxon>Fungi</taxon>
        <taxon>Dikarya</taxon>
        <taxon>Basidiomycota</taxon>
        <taxon>Agaricomycotina</taxon>
        <taxon>Agaricomycetes</taxon>
        <taxon>Cantharellales</taxon>
        <taxon>Tulasnellaceae</taxon>
        <taxon>Tulasnella</taxon>
    </lineage>
</organism>
<evidence type="ECO:0000313" key="1">
    <source>
        <dbReference type="EMBL" id="KIO33343.1"/>
    </source>
</evidence>
<dbReference type="HOGENOM" id="CLU_1807657_0_0_1"/>
<gene>
    <name evidence="1" type="ORF">M407DRAFT_199114</name>
</gene>
<dbReference type="Proteomes" id="UP000054248">
    <property type="component" value="Unassembled WGS sequence"/>
</dbReference>
<accession>A0A0C3LHB9</accession>
<evidence type="ECO:0000313" key="2">
    <source>
        <dbReference type="Proteomes" id="UP000054248"/>
    </source>
</evidence>